<evidence type="ECO:0000256" key="10">
    <source>
        <dbReference type="ARBA" id="ARBA00023237"/>
    </source>
</evidence>
<dbReference type="Pfam" id="PF07715">
    <property type="entry name" value="Plug"/>
    <property type="match status" value="1"/>
</dbReference>
<dbReference type="PANTHER" id="PTHR32552">
    <property type="entry name" value="FERRICHROME IRON RECEPTOR-RELATED"/>
    <property type="match status" value="1"/>
</dbReference>
<comment type="caution">
    <text evidence="16">The sequence shown here is derived from an EMBL/GenBank/DDBJ whole genome shotgun (WGS) entry which is preliminary data.</text>
</comment>
<keyword evidence="3 11" id="KW-1134">Transmembrane beta strand</keyword>
<evidence type="ECO:0000259" key="15">
    <source>
        <dbReference type="Pfam" id="PF07715"/>
    </source>
</evidence>
<evidence type="ECO:0000256" key="13">
    <source>
        <dbReference type="SAM" id="SignalP"/>
    </source>
</evidence>
<dbReference type="GO" id="GO:0006826">
    <property type="term" value="P:iron ion transport"/>
    <property type="evidence" value="ECO:0007669"/>
    <property type="project" value="UniProtKB-KW"/>
</dbReference>
<name>K6XS48_9ALTE</name>
<dbReference type="Proteomes" id="UP000006334">
    <property type="component" value="Unassembled WGS sequence"/>
</dbReference>
<organism evidence="16 17">
    <name type="scientific">Aliiglaciecola lipolytica E3</name>
    <dbReference type="NCBI Taxonomy" id="1127673"/>
    <lineage>
        <taxon>Bacteria</taxon>
        <taxon>Pseudomonadati</taxon>
        <taxon>Pseudomonadota</taxon>
        <taxon>Gammaproteobacteria</taxon>
        <taxon>Alteromonadales</taxon>
        <taxon>Alteromonadaceae</taxon>
        <taxon>Aliiglaciecola</taxon>
    </lineage>
</organism>
<dbReference type="STRING" id="1127673.GLIP_1878"/>
<proteinExistence type="inferred from homology"/>
<keyword evidence="4" id="KW-0410">Iron transport</keyword>
<evidence type="ECO:0000256" key="3">
    <source>
        <dbReference type="ARBA" id="ARBA00022452"/>
    </source>
</evidence>
<dbReference type="PROSITE" id="PS52016">
    <property type="entry name" value="TONB_DEPENDENT_REC_3"/>
    <property type="match status" value="1"/>
</dbReference>
<keyword evidence="7" id="KW-0406">Ion transport</keyword>
<comment type="subcellular location">
    <subcellularLocation>
        <location evidence="1 11">Cell outer membrane</location>
        <topology evidence="1 11">Multi-pass membrane protein</topology>
    </subcellularLocation>
</comment>
<evidence type="ECO:0000256" key="4">
    <source>
        <dbReference type="ARBA" id="ARBA00022496"/>
    </source>
</evidence>
<dbReference type="PANTHER" id="PTHR32552:SF81">
    <property type="entry name" value="TONB-DEPENDENT OUTER MEMBRANE RECEPTOR"/>
    <property type="match status" value="1"/>
</dbReference>
<evidence type="ECO:0000256" key="1">
    <source>
        <dbReference type="ARBA" id="ARBA00004571"/>
    </source>
</evidence>
<dbReference type="GO" id="GO:0009279">
    <property type="term" value="C:cell outer membrane"/>
    <property type="evidence" value="ECO:0007669"/>
    <property type="project" value="UniProtKB-SubCell"/>
</dbReference>
<dbReference type="InterPro" id="IPR039426">
    <property type="entry name" value="TonB-dep_rcpt-like"/>
</dbReference>
<gene>
    <name evidence="16" type="ORF">GLIP_1878</name>
</gene>
<protein>
    <submittedName>
        <fullName evidence="16">TonB-dependent receptor</fullName>
    </submittedName>
</protein>
<evidence type="ECO:0000256" key="12">
    <source>
        <dbReference type="RuleBase" id="RU003357"/>
    </source>
</evidence>
<accession>K6XS48</accession>
<dbReference type="OrthoDB" id="127311at2"/>
<dbReference type="Pfam" id="PF00593">
    <property type="entry name" value="TonB_dep_Rec_b-barrel"/>
    <property type="match status" value="1"/>
</dbReference>
<keyword evidence="2 11" id="KW-0813">Transport</keyword>
<feature type="signal peptide" evidence="13">
    <location>
        <begin position="1"/>
        <end position="25"/>
    </location>
</feature>
<dbReference type="SUPFAM" id="SSF56935">
    <property type="entry name" value="Porins"/>
    <property type="match status" value="1"/>
</dbReference>
<evidence type="ECO:0000313" key="17">
    <source>
        <dbReference type="Proteomes" id="UP000006334"/>
    </source>
</evidence>
<evidence type="ECO:0000256" key="6">
    <source>
        <dbReference type="ARBA" id="ARBA00023004"/>
    </source>
</evidence>
<feature type="domain" description="TonB-dependent receptor plug" evidence="15">
    <location>
        <begin position="52"/>
        <end position="161"/>
    </location>
</feature>
<evidence type="ECO:0000256" key="7">
    <source>
        <dbReference type="ARBA" id="ARBA00023065"/>
    </source>
</evidence>
<keyword evidence="16" id="KW-0675">Receptor</keyword>
<dbReference type="InterPro" id="IPR012910">
    <property type="entry name" value="Plug_dom"/>
</dbReference>
<dbReference type="InterPro" id="IPR000531">
    <property type="entry name" value="Beta-barrel_TonB"/>
</dbReference>
<keyword evidence="13" id="KW-0732">Signal</keyword>
<dbReference type="RefSeq" id="WP_008844322.1">
    <property type="nucleotide sequence ID" value="NZ_BAEN01000037.1"/>
</dbReference>
<dbReference type="EMBL" id="BAEN01000037">
    <property type="protein sequence ID" value="GAC14506.1"/>
    <property type="molecule type" value="Genomic_DNA"/>
</dbReference>
<dbReference type="InterPro" id="IPR036942">
    <property type="entry name" value="Beta-barrel_TonB_sf"/>
</dbReference>
<dbReference type="Gene3D" id="2.40.170.20">
    <property type="entry name" value="TonB-dependent receptor, beta-barrel domain"/>
    <property type="match status" value="1"/>
</dbReference>
<keyword evidence="5 11" id="KW-0812">Transmembrane</keyword>
<evidence type="ECO:0000256" key="5">
    <source>
        <dbReference type="ARBA" id="ARBA00022692"/>
    </source>
</evidence>
<sequence length="724" mass="79758">MKRVFIKTQLSTIIGLYLSSSLVYAQTTEQDTDEDLGLEVIEVTAQKRVQNLQELPIAVSVFNSEAIREQGISDVEDLSLFAPNVQISETPAGSTGATIAIRGSVTINPAITWEPTTGVYIDGVFVSKNVGGLFDVAAIDRVEILRGPQGTLYGKNTIGGAINIITRKPAGELGGEVRVGAGNYGLSDFYVSADSALINDSLSLNFTANKRDRDGFYDNLSANSPITKFKELDSLSMRFAALYEHSETLNFYYVYDSSDKDLTPPLGQVNIPSLMPDDVKSRQESAALDGVDFDRSKSTGHALTVTWDAGKDLQVKSISALRDIDYADTVDADGADLIGFHTVRRVKHEQFTQEVQFIGSTGEINYVGGLFYMTEESDADNPFTLGFGTLNNFYGVETESMAAFAHADYDINEKLRLTAGLRWTTEEKTLYIERPDDFSFAFFFPLARTTANDTWNNTTAMISLNYELADNIQTYGKISQGWKAGGFNGEAPNAELAIKPYDAEEVLAYEWGLKSRWLDQRLQANIAVFYNDVTDMQMSEFLGAYSDIQNAGSANISGLEVEIVAAISQNLSANFNYGLLNTDYDEFITFDVVTGLPNEVTNTAEFPYSPEKKWSIGLNYQAEISVGQLIVSADYSYVDDHFPYHNQPSADFTRIASYSIFNARITLSEIAGSNFDLAVWGKNILDEEYRINGLPVADATGTFIGGLNYYGNPATFGVELSYRF</sequence>
<evidence type="ECO:0000256" key="9">
    <source>
        <dbReference type="ARBA" id="ARBA00023136"/>
    </source>
</evidence>
<evidence type="ECO:0000259" key="14">
    <source>
        <dbReference type="Pfam" id="PF00593"/>
    </source>
</evidence>
<dbReference type="eggNOG" id="COG4771">
    <property type="taxonomic scope" value="Bacteria"/>
</dbReference>
<keyword evidence="6" id="KW-0408">Iron</keyword>
<comment type="similarity">
    <text evidence="11 12">Belongs to the TonB-dependent receptor family.</text>
</comment>
<reference evidence="16 17" key="1">
    <citation type="journal article" date="2017" name="Antonie Van Leeuwenhoek">
        <title>Rhizobium rhizosphaerae sp. nov., a novel species isolated from rice rhizosphere.</title>
        <authorList>
            <person name="Zhao J.J."/>
            <person name="Zhang J."/>
            <person name="Zhang R.J."/>
            <person name="Zhang C.W."/>
            <person name="Yin H.Q."/>
            <person name="Zhang X.X."/>
        </authorList>
    </citation>
    <scope>NUCLEOTIDE SEQUENCE [LARGE SCALE GENOMIC DNA]</scope>
    <source>
        <strain evidence="16 17">E3</strain>
    </source>
</reference>
<feature type="domain" description="TonB-dependent receptor-like beta-barrel" evidence="14">
    <location>
        <begin position="246"/>
        <end position="684"/>
    </location>
</feature>
<keyword evidence="8 12" id="KW-0798">TonB box</keyword>
<evidence type="ECO:0000256" key="8">
    <source>
        <dbReference type="ARBA" id="ARBA00023077"/>
    </source>
</evidence>
<evidence type="ECO:0000256" key="2">
    <source>
        <dbReference type="ARBA" id="ARBA00022448"/>
    </source>
</evidence>
<feature type="chain" id="PRO_5003900570" evidence="13">
    <location>
        <begin position="26"/>
        <end position="724"/>
    </location>
</feature>
<keyword evidence="17" id="KW-1185">Reference proteome</keyword>
<keyword evidence="10 11" id="KW-0998">Cell outer membrane</keyword>
<keyword evidence="9 11" id="KW-0472">Membrane</keyword>
<dbReference type="AlphaFoldDB" id="K6XS48"/>
<evidence type="ECO:0000256" key="11">
    <source>
        <dbReference type="PROSITE-ProRule" id="PRU01360"/>
    </source>
</evidence>
<evidence type="ECO:0000313" key="16">
    <source>
        <dbReference type="EMBL" id="GAC14506.1"/>
    </source>
</evidence>